<dbReference type="Gene3D" id="3.40.50.1820">
    <property type="entry name" value="alpha/beta hydrolase"/>
    <property type="match status" value="1"/>
</dbReference>
<dbReference type="PANTHER" id="PTHR48081:SF33">
    <property type="entry name" value="KYNURENINE FORMAMIDASE"/>
    <property type="match status" value="1"/>
</dbReference>
<organism evidence="3 4">
    <name type="scientific">Hypothenemus hampei</name>
    <name type="common">Coffee berry borer</name>
    <dbReference type="NCBI Taxonomy" id="57062"/>
    <lineage>
        <taxon>Eukaryota</taxon>
        <taxon>Metazoa</taxon>
        <taxon>Ecdysozoa</taxon>
        <taxon>Arthropoda</taxon>
        <taxon>Hexapoda</taxon>
        <taxon>Insecta</taxon>
        <taxon>Pterygota</taxon>
        <taxon>Neoptera</taxon>
        <taxon>Endopterygota</taxon>
        <taxon>Coleoptera</taxon>
        <taxon>Polyphaga</taxon>
        <taxon>Cucujiformia</taxon>
        <taxon>Curculionidae</taxon>
        <taxon>Scolytinae</taxon>
        <taxon>Hypothenemus</taxon>
    </lineage>
</organism>
<evidence type="ECO:0000256" key="1">
    <source>
        <dbReference type="ARBA" id="ARBA00022801"/>
    </source>
</evidence>
<dbReference type="InterPro" id="IPR050300">
    <property type="entry name" value="GDXG_lipolytic_enzyme"/>
</dbReference>
<evidence type="ECO:0000259" key="2">
    <source>
        <dbReference type="Pfam" id="PF07859"/>
    </source>
</evidence>
<proteinExistence type="predicted"/>
<dbReference type="SUPFAM" id="SSF53474">
    <property type="entry name" value="alpha/beta-Hydrolases"/>
    <property type="match status" value="1"/>
</dbReference>
<dbReference type="InterPro" id="IPR013094">
    <property type="entry name" value="AB_hydrolase_3"/>
</dbReference>
<feature type="domain" description="Alpha/beta hydrolase fold-3" evidence="2">
    <location>
        <begin position="75"/>
        <end position="266"/>
    </location>
</feature>
<keyword evidence="1" id="KW-0378">Hydrolase</keyword>
<dbReference type="Proteomes" id="UP001566132">
    <property type="component" value="Unassembled WGS sequence"/>
</dbReference>
<dbReference type="EMBL" id="JBDJPC010000001">
    <property type="protein sequence ID" value="KAL1517876.1"/>
    <property type="molecule type" value="Genomic_DNA"/>
</dbReference>
<evidence type="ECO:0000313" key="3">
    <source>
        <dbReference type="EMBL" id="KAL1517876.1"/>
    </source>
</evidence>
<evidence type="ECO:0000313" key="4">
    <source>
        <dbReference type="Proteomes" id="UP001566132"/>
    </source>
</evidence>
<sequence>MENEITELDKLYFPHYWQKRLPIDRILDSSIEFCNKESELVKKTVKCEFDIPYGFGQREKYSIFGIDLPPDAPILIHVHGGYWHLEKIHHNNQLFLAKILHKHGVKVISIGYQLCPSVTIKQIIIQVELALKKCLTYAVKCKSRSVYLTGHSAGAHLVSCLFSTFINTLSNEEQQLIKAVFLSCGLYDATPLIKTVINQQLRLTQDSALEISPQFMNISSPAHINFYVIAAEHDTPVFREQSDHFYAKLKENGFKVNFRLLRNLDHFNAIENMINEEHEIVKLLLRILQD</sequence>
<dbReference type="GO" id="GO:0016787">
    <property type="term" value="F:hydrolase activity"/>
    <property type="evidence" value="ECO:0007669"/>
    <property type="project" value="UniProtKB-KW"/>
</dbReference>
<name>A0ABD1FF09_HYPHA</name>
<dbReference type="Pfam" id="PF07859">
    <property type="entry name" value="Abhydrolase_3"/>
    <property type="match status" value="1"/>
</dbReference>
<protein>
    <recommendedName>
        <fullName evidence="2">Alpha/beta hydrolase fold-3 domain-containing protein</fullName>
    </recommendedName>
</protein>
<dbReference type="AlphaFoldDB" id="A0ABD1FF09"/>
<accession>A0ABD1FF09</accession>
<dbReference type="PANTHER" id="PTHR48081">
    <property type="entry name" value="AB HYDROLASE SUPERFAMILY PROTEIN C4A8.06C"/>
    <property type="match status" value="1"/>
</dbReference>
<keyword evidence="4" id="KW-1185">Reference proteome</keyword>
<gene>
    <name evidence="3" type="ORF">ABEB36_001582</name>
</gene>
<dbReference type="InterPro" id="IPR029058">
    <property type="entry name" value="AB_hydrolase_fold"/>
</dbReference>
<comment type="caution">
    <text evidence="3">The sequence shown here is derived from an EMBL/GenBank/DDBJ whole genome shotgun (WGS) entry which is preliminary data.</text>
</comment>
<reference evidence="3 4" key="1">
    <citation type="submission" date="2024-05" db="EMBL/GenBank/DDBJ databases">
        <title>Genetic variation in Jamaican populations of the coffee berry borer (Hypothenemus hampei).</title>
        <authorList>
            <person name="Errbii M."/>
            <person name="Myrie A."/>
        </authorList>
    </citation>
    <scope>NUCLEOTIDE SEQUENCE [LARGE SCALE GENOMIC DNA]</scope>
    <source>
        <strain evidence="3">JA-Hopewell-2020-01-JO</strain>
        <tissue evidence="3">Whole body</tissue>
    </source>
</reference>